<protein>
    <submittedName>
        <fullName evidence="3">Uncharacterized protein</fullName>
    </submittedName>
</protein>
<reference evidence="3" key="1">
    <citation type="submission" date="2023-04" db="EMBL/GenBank/DDBJ databases">
        <title>Black Yeasts Isolated from many extreme environments.</title>
        <authorList>
            <person name="Coleine C."/>
            <person name="Stajich J.E."/>
            <person name="Selbmann L."/>
        </authorList>
    </citation>
    <scope>NUCLEOTIDE SEQUENCE</scope>
    <source>
        <strain evidence="3">CCFEE 5312</strain>
    </source>
</reference>
<dbReference type="AlphaFoldDB" id="A0AAJ0G4Y5"/>
<feature type="compositionally biased region" description="Acidic residues" evidence="1">
    <location>
        <begin position="273"/>
        <end position="288"/>
    </location>
</feature>
<gene>
    <name evidence="3" type="ORF">LTR09_011550</name>
</gene>
<evidence type="ECO:0000313" key="4">
    <source>
        <dbReference type="Proteomes" id="UP001271007"/>
    </source>
</evidence>
<evidence type="ECO:0000256" key="1">
    <source>
        <dbReference type="SAM" id="MobiDB-lite"/>
    </source>
</evidence>
<evidence type="ECO:0000313" key="3">
    <source>
        <dbReference type="EMBL" id="KAK3047036.1"/>
    </source>
</evidence>
<evidence type="ECO:0000256" key="2">
    <source>
        <dbReference type="SAM" id="SignalP"/>
    </source>
</evidence>
<feature type="signal peptide" evidence="2">
    <location>
        <begin position="1"/>
        <end position="18"/>
    </location>
</feature>
<feature type="region of interest" description="Disordered" evidence="1">
    <location>
        <begin position="182"/>
        <end position="288"/>
    </location>
</feature>
<keyword evidence="4" id="KW-1185">Reference proteome</keyword>
<proteinExistence type="predicted"/>
<feature type="compositionally biased region" description="Basic and acidic residues" evidence="1">
    <location>
        <begin position="182"/>
        <end position="198"/>
    </location>
</feature>
<feature type="chain" id="PRO_5042471321" evidence="2">
    <location>
        <begin position="19"/>
        <end position="288"/>
    </location>
</feature>
<feature type="compositionally biased region" description="Acidic residues" evidence="1">
    <location>
        <begin position="226"/>
        <end position="235"/>
    </location>
</feature>
<dbReference type="EMBL" id="JAWDJX010000070">
    <property type="protein sequence ID" value="KAK3047036.1"/>
    <property type="molecule type" value="Genomic_DNA"/>
</dbReference>
<accession>A0AAJ0G4Y5</accession>
<name>A0AAJ0G4Y5_9PEZI</name>
<dbReference type="Proteomes" id="UP001271007">
    <property type="component" value="Unassembled WGS sequence"/>
</dbReference>
<organism evidence="3 4">
    <name type="scientific">Extremus antarcticus</name>
    <dbReference type="NCBI Taxonomy" id="702011"/>
    <lineage>
        <taxon>Eukaryota</taxon>
        <taxon>Fungi</taxon>
        <taxon>Dikarya</taxon>
        <taxon>Ascomycota</taxon>
        <taxon>Pezizomycotina</taxon>
        <taxon>Dothideomycetes</taxon>
        <taxon>Dothideomycetidae</taxon>
        <taxon>Mycosphaerellales</taxon>
        <taxon>Extremaceae</taxon>
        <taxon>Extremus</taxon>
    </lineage>
</organism>
<feature type="compositionally biased region" description="Acidic residues" evidence="1">
    <location>
        <begin position="199"/>
        <end position="214"/>
    </location>
</feature>
<sequence length="288" mass="32551">MQPNTLLLALAAAGVIDALPTKRNAVSVDMDVLKSSDASTAFLTVENKKRGIMGDAVDKTSDGLHVLKDDWHNMGVGHPDANEAAGKECHDAAGLYICSEPEDHDDDDNDDDDDDEDEQHVVYVIHGKHGHEHHYVAADDSASDEHDDHEKRDIWFGKSPQNMWKWGSGDDNEKRQAEEAVEVKTHHPSEIPINKRDDDDNEDHYEWNGDEIDGDDHIDWHPLFGGDDEDYDYDIDGTSQDKRDDDDNEDHYEWNGDEIDGDDHIDWHPLFGGDDEDYDYDIDGTSDD</sequence>
<comment type="caution">
    <text evidence="3">The sequence shown here is derived from an EMBL/GenBank/DDBJ whole genome shotgun (WGS) entry which is preliminary data.</text>
</comment>
<keyword evidence="2" id="KW-0732">Signal</keyword>
<feature type="compositionally biased region" description="Acidic residues" evidence="1">
    <location>
        <begin position="246"/>
        <end position="261"/>
    </location>
</feature>